<reference evidence="2 3" key="1">
    <citation type="submission" date="2018-05" db="EMBL/GenBank/DDBJ databases">
        <title>Rhodobacteraceae gen. nov., sp. nov. isolated from sea water.</title>
        <authorList>
            <person name="Ren Y."/>
        </authorList>
    </citation>
    <scope>NUCLEOTIDE SEQUENCE [LARGE SCALE GENOMIC DNA]</scope>
    <source>
        <strain evidence="2 3">TG-679</strain>
    </source>
</reference>
<organism evidence="2 3">
    <name type="scientific">Meridianimarinicoccus roseus</name>
    <dbReference type="NCBI Taxonomy" id="2072018"/>
    <lineage>
        <taxon>Bacteria</taxon>
        <taxon>Pseudomonadati</taxon>
        <taxon>Pseudomonadota</taxon>
        <taxon>Alphaproteobacteria</taxon>
        <taxon>Rhodobacterales</taxon>
        <taxon>Paracoccaceae</taxon>
        <taxon>Meridianimarinicoccus</taxon>
    </lineage>
</organism>
<gene>
    <name evidence="2" type="ORF">DKT77_07340</name>
</gene>
<keyword evidence="3" id="KW-1185">Reference proteome</keyword>
<dbReference type="Proteomes" id="UP000245680">
    <property type="component" value="Unassembled WGS sequence"/>
</dbReference>
<dbReference type="OrthoDB" id="7876308at2"/>
<evidence type="ECO:0000259" key="1">
    <source>
        <dbReference type="Pfam" id="PF13767"/>
    </source>
</evidence>
<sequence length="150" mass="15476">MPGVSAGCSGNPEGDFMPYSKAFAAAAGLSLALAGGVAPFAALAQESAQAEAADRYDDATLERFVLAALEVGAVRQAYVPRVQGAANEEEARAIAEDARSEMQAAVEQVDGMSVDTYVEIGEAATDDEALAARITEIAQRVQQGAAPQNR</sequence>
<feature type="domain" description="DUF4168" evidence="1">
    <location>
        <begin position="58"/>
        <end position="134"/>
    </location>
</feature>
<dbReference type="InterPro" id="IPR025433">
    <property type="entry name" value="DUF4168"/>
</dbReference>
<dbReference type="Pfam" id="PF13767">
    <property type="entry name" value="DUF4168"/>
    <property type="match status" value="1"/>
</dbReference>
<name>A0A2V2LDY2_9RHOB</name>
<dbReference type="AlphaFoldDB" id="A0A2V2LDY2"/>
<accession>A0A2V2LDY2</accession>
<evidence type="ECO:0000313" key="3">
    <source>
        <dbReference type="Proteomes" id="UP000245680"/>
    </source>
</evidence>
<dbReference type="EMBL" id="QGKU01000029">
    <property type="protein sequence ID" value="PWR03272.1"/>
    <property type="molecule type" value="Genomic_DNA"/>
</dbReference>
<comment type="caution">
    <text evidence="2">The sequence shown here is derived from an EMBL/GenBank/DDBJ whole genome shotgun (WGS) entry which is preliminary data.</text>
</comment>
<evidence type="ECO:0000313" key="2">
    <source>
        <dbReference type="EMBL" id="PWR03272.1"/>
    </source>
</evidence>
<proteinExistence type="predicted"/>
<protein>
    <recommendedName>
        <fullName evidence="1">DUF4168 domain-containing protein</fullName>
    </recommendedName>
</protein>